<dbReference type="OrthoDB" id="9807890at2"/>
<dbReference type="RefSeq" id="WP_012831106.1">
    <property type="nucleotide sequence ID" value="NC_013440.1"/>
</dbReference>
<dbReference type="CDD" id="cd07422">
    <property type="entry name" value="MPP_ApaH"/>
    <property type="match status" value="1"/>
</dbReference>
<protein>
    <recommendedName>
        <fullName evidence="3">bis(5'-nucleosyl)-tetraphosphatase (symmetrical)</fullName>
        <ecNumber evidence="3">3.6.1.41</ecNumber>
    </recommendedName>
    <alternativeName>
        <fullName evidence="6">Ap4A hydrolase</fullName>
    </alternativeName>
    <alternativeName>
        <fullName evidence="5">Diadenosine 5',5'''-P1,P4-tetraphosphate pyrophosphohydrolase</fullName>
    </alternativeName>
    <alternativeName>
        <fullName evidence="7">Diadenosine tetraphosphatase</fullName>
    </alternativeName>
</protein>
<dbReference type="eggNOG" id="COG0639">
    <property type="taxonomic scope" value="Bacteria"/>
</dbReference>
<dbReference type="Proteomes" id="UP000001880">
    <property type="component" value="Chromosome"/>
</dbReference>
<organism evidence="10 11">
    <name type="scientific">Haliangium ochraceum (strain DSM 14365 / JCM 11303 / SMP-2)</name>
    <dbReference type="NCBI Taxonomy" id="502025"/>
    <lineage>
        <taxon>Bacteria</taxon>
        <taxon>Pseudomonadati</taxon>
        <taxon>Myxococcota</taxon>
        <taxon>Polyangia</taxon>
        <taxon>Haliangiales</taxon>
        <taxon>Kofleriaceae</taxon>
        <taxon>Haliangium</taxon>
    </lineage>
</organism>
<dbReference type="PANTHER" id="PTHR40942:SF4">
    <property type="entry name" value="CYTOCHROME C5"/>
    <property type="match status" value="1"/>
</dbReference>
<comment type="function">
    <text evidence="1">Hydrolyzes diadenosine 5',5'''-P1,P4-tetraphosphate to yield ADP.</text>
</comment>
<evidence type="ECO:0000256" key="8">
    <source>
        <dbReference type="ARBA" id="ARBA00049417"/>
    </source>
</evidence>
<dbReference type="InterPro" id="IPR004843">
    <property type="entry name" value="Calcineurin-like_PHP"/>
</dbReference>
<dbReference type="EC" id="3.6.1.41" evidence="3"/>
<evidence type="ECO:0000313" key="11">
    <source>
        <dbReference type="Proteomes" id="UP000001880"/>
    </source>
</evidence>
<comment type="similarity">
    <text evidence="2">Belongs to the Ap4A hydrolase family.</text>
</comment>
<dbReference type="KEGG" id="hoh:Hoch_6039"/>
<evidence type="ECO:0000256" key="5">
    <source>
        <dbReference type="ARBA" id="ARBA00031248"/>
    </source>
</evidence>
<dbReference type="EMBL" id="CP001804">
    <property type="protein sequence ID" value="ACY18514.1"/>
    <property type="molecule type" value="Genomic_DNA"/>
</dbReference>
<dbReference type="STRING" id="502025.Hoch_6039"/>
<dbReference type="PANTHER" id="PTHR40942">
    <property type="match status" value="1"/>
</dbReference>
<evidence type="ECO:0000256" key="6">
    <source>
        <dbReference type="ARBA" id="ARBA00032248"/>
    </source>
</evidence>
<dbReference type="Gene3D" id="3.60.21.10">
    <property type="match status" value="1"/>
</dbReference>
<evidence type="ECO:0000256" key="4">
    <source>
        <dbReference type="ARBA" id="ARBA00022801"/>
    </source>
</evidence>
<dbReference type="PIRSF" id="PIRSF000903">
    <property type="entry name" value="B5n-ttraPtase_sm"/>
    <property type="match status" value="1"/>
</dbReference>
<keyword evidence="11" id="KW-1185">Reference proteome</keyword>
<proteinExistence type="inferred from homology"/>
<dbReference type="NCBIfam" id="TIGR00668">
    <property type="entry name" value="apaH"/>
    <property type="match status" value="1"/>
</dbReference>
<feature type="domain" description="Calcineurin-like phosphoesterase" evidence="9">
    <location>
        <begin position="3"/>
        <end position="172"/>
    </location>
</feature>
<evidence type="ECO:0000256" key="1">
    <source>
        <dbReference type="ARBA" id="ARBA00003413"/>
    </source>
</evidence>
<name>D0LK07_HALO1</name>
<dbReference type="InterPro" id="IPR029052">
    <property type="entry name" value="Metallo-depent_PP-like"/>
</dbReference>
<dbReference type="InterPro" id="IPR004617">
    <property type="entry name" value="ApaH"/>
</dbReference>
<accession>D0LK07</accession>
<comment type="catalytic activity">
    <reaction evidence="8">
        <text>P(1),P(4)-bis(5'-adenosyl) tetraphosphate + H2O = 2 ADP + 2 H(+)</text>
        <dbReference type="Rhea" id="RHEA:24252"/>
        <dbReference type="ChEBI" id="CHEBI:15377"/>
        <dbReference type="ChEBI" id="CHEBI:15378"/>
        <dbReference type="ChEBI" id="CHEBI:58141"/>
        <dbReference type="ChEBI" id="CHEBI:456216"/>
        <dbReference type="EC" id="3.6.1.41"/>
    </reaction>
</comment>
<evidence type="ECO:0000256" key="3">
    <source>
        <dbReference type="ARBA" id="ARBA00012506"/>
    </source>
</evidence>
<evidence type="ECO:0000313" key="10">
    <source>
        <dbReference type="EMBL" id="ACY18514.1"/>
    </source>
</evidence>
<dbReference type="Pfam" id="PF00149">
    <property type="entry name" value="Metallophos"/>
    <property type="match status" value="1"/>
</dbReference>
<dbReference type="AlphaFoldDB" id="D0LK07"/>
<dbReference type="HOGENOM" id="CLU_056184_2_0_7"/>
<dbReference type="GO" id="GO:0008803">
    <property type="term" value="F:bis(5'-nucleosyl)-tetraphosphatase (symmetrical) activity"/>
    <property type="evidence" value="ECO:0007669"/>
    <property type="project" value="UniProtKB-EC"/>
</dbReference>
<dbReference type="SUPFAM" id="SSF56300">
    <property type="entry name" value="Metallo-dependent phosphatases"/>
    <property type="match status" value="1"/>
</dbReference>
<reference evidence="10 11" key="1">
    <citation type="journal article" date="2010" name="Stand. Genomic Sci.">
        <title>Complete genome sequence of Haliangium ochraceum type strain (SMP-2).</title>
        <authorList>
            <consortium name="US DOE Joint Genome Institute (JGI-PGF)"/>
            <person name="Ivanova N."/>
            <person name="Daum C."/>
            <person name="Lang E."/>
            <person name="Abt B."/>
            <person name="Kopitz M."/>
            <person name="Saunders E."/>
            <person name="Lapidus A."/>
            <person name="Lucas S."/>
            <person name="Glavina Del Rio T."/>
            <person name="Nolan M."/>
            <person name="Tice H."/>
            <person name="Copeland A."/>
            <person name="Cheng J.F."/>
            <person name="Chen F."/>
            <person name="Bruce D."/>
            <person name="Goodwin L."/>
            <person name="Pitluck S."/>
            <person name="Mavromatis K."/>
            <person name="Pati A."/>
            <person name="Mikhailova N."/>
            <person name="Chen A."/>
            <person name="Palaniappan K."/>
            <person name="Land M."/>
            <person name="Hauser L."/>
            <person name="Chang Y.J."/>
            <person name="Jeffries C.D."/>
            <person name="Detter J.C."/>
            <person name="Brettin T."/>
            <person name="Rohde M."/>
            <person name="Goker M."/>
            <person name="Bristow J."/>
            <person name="Markowitz V."/>
            <person name="Eisen J.A."/>
            <person name="Hugenholtz P."/>
            <person name="Kyrpides N.C."/>
            <person name="Klenk H.P."/>
        </authorList>
    </citation>
    <scope>NUCLEOTIDE SEQUENCE [LARGE SCALE GENOMIC DNA]</scope>
    <source>
        <strain evidence="11">DSM 14365 / CIP 107738 / JCM 11303 / AJ 13395 / SMP-2</strain>
    </source>
</reference>
<evidence type="ECO:0000256" key="7">
    <source>
        <dbReference type="ARBA" id="ARBA00033210"/>
    </source>
</evidence>
<evidence type="ECO:0000256" key="2">
    <source>
        <dbReference type="ARBA" id="ARBA00005419"/>
    </source>
</evidence>
<sequence>MATYVIGDIQGCYDSLQRLLEHIEFRPEHDRLYLLGDLVNRGPKSLEVLRWARSLGDRVRTVLGNHDLYLLARAAGATKKKSLDTLDPVLAAPDSDELIEWLRFKPFLYRENGLVLVHAGLHPAWTCKQADSLASEVEALLRAADWRDRIGKLQCNRPPEWHPHLFGFERLRAITSIFVRLRACTPEGRMAYKFSGPPDQVPAGTQPWYAVADARWRDHRLLFGHWSALGLYRDDNCVCLDTGCVWGGSLSALRLNDDHIAQVPAAEPPLRP</sequence>
<keyword evidence="4" id="KW-0378">Hydrolase</keyword>
<dbReference type="NCBIfam" id="NF001204">
    <property type="entry name" value="PRK00166.1"/>
    <property type="match status" value="1"/>
</dbReference>
<gene>
    <name evidence="10" type="ordered locus">Hoch_6039</name>
</gene>
<evidence type="ECO:0000259" key="9">
    <source>
        <dbReference type="Pfam" id="PF00149"/>
    </source>
</evidence>